<evidence type="ECO:0000313" key="2">
    <source>
        <dbReference type="Proteomes" id="UP001159405"/>
    </source>
</evidence>
<sequence>RTRPTKSPWITTNLKKRMNFRNRLKKKAVKTKDASSWNRFRKVKNKVNQEIKAAKRAYYNNSFNNYAGDQRKTWKTINELTSRKSNKTIINEIQYQGLKSSNQAEVAELLNTFFIEIGPRLSRNVSISTAIMTYKTVHGMTPDYLASKFVSRDKITSYRLRNTENKLVLPLPRNNYLKKSFSYSGAKLWNSLSHGLRSADSLHDFKRKLCRNSFE</sequence>
<keyword evidence="2" id="KW-1185">Reference proteome</keyword>
<comment type="caution">
    <text evidence="1">The sequence shown here is derived from an EMBL/GenBank/DDBJ whole genome shotgun (WGS) entry which is preliminary data.</text>
</comment>
<name>A0ABN8MR06_9CNID</name>
<accession>A0ABN8MR06</accession>
<feature type="non-terminal residue" evidence="1">
    <location>
        <position position="1"/>
    </location>
</feature>
<dbReference type="Proteomes" id="UP001159405">
    <property type="component" value="Unassembled WGS sequence"/>
</dbReference>
<gene>
    <name evidence="1" type="ORF">PLOB_00000469</name>
</gene>
<protein>
    <submittedName>
        <fullName evidence="1">Uncharacterized protein</fullName>
    </submittedName>
</protein>
<dbReference type="EMBL" id="CALNXK010000001">
    <property type="protein sequence ID" value="CAH3032394.1"/>
    <property type="molecule type" value="Genomic_DNA"/>
</dbReference>
<evidence type="ECO:0000313" key="1">
    <source>
        <dbReference type="EMBL" id="CAH3032394.1"/>
    </source>
</evidence>
<organism evidence="1 2">
    <name type="scientific">Porites lobata</name>
    <dbReference type="NCBI Taxonomy" id="104759"/>
    <lineage>
        <taxon>Eukaryota</taxon>
        <taxon>Metazoa</taxon>
        <taxon>Cnidaria</taxon>
        <taxon>Anthozoa</taxon>
        <taxon>Hexacorallia</taxon>
        <taxon>Scleractinia</taxon>
        <taxon>Fungiina</taxon>
        <taxon>Poritidae</taxon>
        <taxon>Porites</taxon>
    </lineage>
</organism>
<reference evidence="1 2" key="1">
    <citation type="submission" date="2022-05" db="EMBL/GenBank/DDBJ databases">
        <authorList>
            <consortium name="Genoscope - CEA"/>
            <person name="William W."/>
        </authorList>
    </citation>
    <scope>NUCLEOTIDE SEQUENCE [LARGE SCALE GENOMIC DNA]</scope>
</reference>
<proteinExistence type="predicted"/>